<proteinExistence type="predicted"/>
<evidence type="ECO:0000313" key="2">
    <source>
        <dbReference type="EMBL" id="VDO35009.1"/>
    </source>
</evidence>
<reference evidence="4" key="1">
    <citation type="submission" date="2017-02" db="UniProtKB">
        <authorList>
            <consortium name="WormBaseParasite"/>
        </authorList>
    </citation>
    <scope>IDENTIFICATION</scope>
</reference>
<sequence>MSGRGHIMQALACIALLVLCMKQCQCSVVFDPGNVSSHLSAKTDDGRTGHSNYVRSNLSSKAEGTLLYIPGRVSYEQVEQMQKFAIGILGKIGGTTVDNVSKPLFAYVNMTAQDIDDNLRTDDGQKVRQNSLLICPKF</sequence>
<dbReference type="WBParaSite" id="HPLM_0000849001-mRNA-1">
    <property type="protein sequence ID" value="HPLM_0000849001-mRNA-1"/>
    <property type="gene ID" value="HPLM_0000849001"/>
</dbReference>
<dbReference type="AlphaFoldDB" id="A0A0N4WD52"/>
<keyword evidence="1" id="KW-0732">Signal</keyword>
<keyword evidence="3" id="KW-1185">Reference proteome</keyword>
<feature type="chain" id="PRO_5043123735" evidence="1">
    <location>
        <begin position="27"/>
        <end position="138"/>
    </location>
</feature>
<reference evidence="2 3" key="2">
    <citation type="submission" date="2018-11" db="EMBL/GenBank/DDBJ databases">
        <authorList>
            <consortium name="Pathogen Informatics"/>
        </authorList>
    </citation>
    <scope>NUCLEOTIDE SEQUENCE [LARGE SCALE GENOMIC DNA]</scope>
    <source>
        <strain evidence="2 3">MHpl1</strain>
    </source>
</reference>
<dbReference type="EMBL" id="UZAF01016871">
    <property type="protein sequence ID" value="VDO35009.1"/>
    <property type="molecule type" value="Genomic_DNA"/>
</dbReference>
<evidence type="ECO:0000313" key="3">
    <source>
        <dbReference type="Proteomes" id="UP000268014"/>
    </source>
</evidence>
<gene>
    <name evidence="2" type="ORF">HPLM_LOCUS8482</name>
</gene>
<name>A0A0N4WD52_HAEPC</name>
<accession>A0A0N4WD52</accession>
<feature type="signal peptide" evidence="1">
    <location>
        <begin position="1"/>
        <end position="26"/>
    </location>
</feature>
<organism evidence="4">
    <name type="scientific">Haemonchus placei</name>
    <name type="common">Barber's pole worm</name>
    <dbReference type="NCBI Taxonomy" id="6290"/>
    <lineage>
        <taxon>Eukaryota</taxon>
        <taxon>Metazoa</taxon>
        <taxon>Ecdysozoa</taxon>
        <taxon>Nematoda</taxon>
        <taxon>Chromadorea</taxon>
        <taxon>Rhabditida</taxon>
        <taxon>Rhabditina</taxon>
        <taxon>Rhabditomorpha</taxon>
        <taxon>Strongyloidea</taxon>
        <taxon>Trichostrongylidae</taxon>
        <taxon>Haemonchus</taxon>
    </lineage>
</organism>
<dbReference type="OrthoDB" id="5832385at2759"/>
<protein>
    <submittedName>
        <fullName evidence="4">Secreted metalloprotease</fullName>
    </submittedName>
</protein>
<dbReference type="Proteomes" id="UP000268014">
    <property type="component" value="Unassembled WGS sequence"/>
</dbReference>
<evidence type="ECO:0000256" key="1">
    <source>
        <dbReference type="SAM" id="SignalP"/>
    </source>
</evidence>
<evidence type="ECO:0000313" key="4">
    <source>
        <dbReference type="WBParaSite" id="HPLM_0000849001-mRNA-1"/>
    </source>
</evidence>